<dbReference type="OrthoDB" id="9793014at2"/>
<dbReference type="InterPro" id="IPR006439">
    <property type="entry name" value="HAD-SF_hydro_IA"/>
</dbReference>
<dbReference type="Pfam" id="PF13419">
    <property type="entry name" value="HAD_2"/>
    <property type="match status" value="1"/>
</dbReference>
<evidence type="ECO:0000313" key="2">
    <source>
        <dbReference type="Proteomes" id="UP000309550"/>
    </source>
</evidence>
<dbReference type="Gene3D" id="3.40.50.1000">
    <property type="entry name" value="HAD superfamily/HAD-like"/>
    <property type="match status" value="1"/>
</dbReference>
<keyword evidence="1" id="KW-0378">Hydrolase</keyword>
<sequence>MTTGLKLVIFDVDGTLVDSQNDIVAAMTMAFDAVSAPVPARDAILGIVGLSLDRAMPRLAPDLAAADHDRMVEAYKASYMALRAQVGAAESSPLYPGASELLHALHAVPEILLGVATGKSRRGLDKLLEGHGLGPLFVTQQVADFHPSKPHPSMIYQAMADTGVAPGSTVMVGDTSFDMDMAASAGVTGIGVSWGYHPAATLTNAAHVIDGFGDLHPLLDRLWSVPA</sequence>
<dbReference type="SFLD" id="SFLDS00003">
    <property type="entry name" value="Haloacid_Dehalogenase"/>
    <property type="match status" value="1"/>
</dbReference>
<dbReference type="RefSeq" id="WP_138663701.1">
    <property type="nucleotide sequence ID" value="NZ_VANS01000008.1"/>
</dbReference>
<dbReference type="NCBIfam" id="TIGR01549">
    <property type="entry name" value="HAD-SF-IA-v1"/>
    <property type="match status" value="1"/>
</dbReference>
<dbReference type="InterPro" id="IPR041492">
    <property type="entry name" value="HAD_2"/>
</dbReference>
<protein>
    <submittedName>
        <fullName evidence="1">HAD family hydrolase</fullName>
    </submittedName>
</protein>
<dbReference type="Gene3D" id="1.10.150.240">
    <property type="entry name" value="Putative phosphatase, domain 2"/>
    <property type="match status" value="1"/>
</dbReference>
<dbReference type="GO" id="GO:0006281">
    <property type="term" value="P:DNA repair"/>
    <property type="evidence" value="ECO:0007669"/>
    <property type="project" value="TreeGrafter"/>
</dbReference>
<dbReference type="SUPFAM" id="SSF56784">
    <property type="entry name" value="HAD-like"/>
    <property type="match status" value="1"/>
</dbReference>
<dbReference type="InterPro" id="IPR023214">
    <property type="entry name" value="HAD_sf"/>
</dbReference>
<dbReference type="SFLD" id="SFLDG01129">
    <property type="entry name" value="C1.5:_HAD__Beta-PGM__Phosphata"/>
    <property type="match status" value="1"/>
</dbReference>
<dbReference type="PANTHER" id="PTHR43434:SF24">
    <property type="entry name" value="HYDROLASE-RELATED"/>
    <property type="match status" value="1"/>
</dbReference>
<dbReference type="GO" id="GO:0005829">
    <property type="term" value="C:cytosol"/>
    <property type="evidence" value="ECO:0007669"/>
    <property type="project" value="TreeGrafter"/>
</dbReference>
<comment type="caution">
    <text evidence="1">The sequence shown here is derived from an EMBL/GenBank/DDBJ whole genome shotgun (WGS) entry which is preliminary data.</text>
</comment>
<name>A0A5S3PZM1_9RHOB</name>
<organism evidence="1 2">
    <name type="scientific">Sulfitobacter sabulilitoris</name>
    <dbReference type="NCBI Taxonomy" id="2562655"/>
    <lineage>
        <taxon>Bacteria</taxon>
        <taxon>Pseudomonadati</taxon>
        <taxon>Pseudomonadota</taxon>
        <taxon>Alphaproteobacteria</taxon>
        <taxon>Rhodobacterales</taxon>
        <taxon>Roseobacteraceae</taxon>
        <taxon>Sulfitobacter</taxon>
    </lineage>
</organism>
<dbReference type="InterPro" id="IPR050155">
    <property type="entry name" value="HAD-like_hydrolase_sf"/>
</dbReference>
<gene>
    <name evidence="1" type="ORF">FDT80_17875</name>
</gene>
<dbReference type="GO" id="GO:0008967">
    <property type="term" value="F:phosphoglycolate phosphatase activity"/>
    <property type="evidence" value="ECO:0007669"/>
    <property type="project" value="TreeGrafter"/>
</dbReference>
<proteinExistence type="predicted"/>
<dbReference type="InterPro" id="IPR023198">
    <property type="entry name" value="PGP-like_dom2"/>
</dbReference>
<dbReference type="AlphaFoldDB" id="A0A5S3PZM1"/>
<keyword evidence="2" id="KW-1185">Reference proteome</keyword>
<accession>A0A5S3PZM1</accession>
<dbReference type="PANTHER" id="PTHR43434">
    <property type="entry name" value="PHOSPHOGLYCOLATE PHOSPHATASE"/>
    <property type="match status" value="1"/>
</dbReference>
<dbReference type="Proteomes" id="UP000309550">
    <property type="component" value="Unassembled WGS sequence"/>
</dbReference>
<reference evidence="1 2" key="1">
    <citation type="submission" date="2019-05" db="EMBL/GenBank/DDBJ databases">
        <title>Sulfitobacter sabulilitoris sp. nov., isolated from a marine sand.</title>
        <authorList>
            <person name="Yoon J.-H."/>
        </authorList>
    </citation>
    <scope>NUCLEOTIDE SEQUENCE [LARGE SCALE GENOMIC DNA]</scope>
    <source>
        <strain evidence="1 2">HSMS-29</strain>
    </source>
</reference>
<dbReference type="InterPro" id="IPR036412">
    <property type="entry name" value="HAD-like_sf"/>
</dbReference>
<dbReference type="EMBL" id="VANS01000008">
    <property type="protein sequence ID" value="TMM49437.1"/>
    <property type="molecule type" value="Genomic_DNA"/>
</dbReference>
<evidence type="ECO:0000313" key="1">
    <source>
        <dbReference type="EMBL" id="TMM49437.1"/>
    </source>
</evidence>